<dbReference type="SUPFAM" id="SSF53850">
    <property type="entry name" value="Periplasmic binding protein-like II"/>
    <property type="match status" value="1"/>
</dbReference>
<evidence type="ECO:0000256" key="1">
    <source>
        <dbReference type="SAM" id="SignalP"/>
    </source>
</evidence>
<keyword evidence="3" id="KW-1185">Reference proteome</keyword>
<dbReference type="Gene3D" id="3.40.190.10">
    <property type="entry name" value="Periplasmic binding protein-like II"/>
    <property type="match status" value="1"/>
</dbReference>
<dbReference type="EMBL" id="JAUZVZ010000030">
    <property type="protein sequence ID" value="MDP4537697.1"/>
    <property type="molecule type" value="Genomic_DNA"/>
</dbReference>
<dbReference type="Proteomes" id="UP001231616">
    <property type="component" value="Unassembled WGS sequence"/>
</dbReference>
<reference evidence="2 3" key="1">
    <citation type="submission" date="2023-08" db="EMBL/GenBank/DDBJ databases">
        <authorList>
            <person name="Joshi A."/>
            <person name="Thite S."/>
        </authorList>
    </citation>
    <scope>NUCLEOTIDE SEQUENCE [LARGE SCALE GENOMIC DNA]</scope>
    <source>
        <strain evidence="2 3">AC40</strain>
    </source>
</reference>
<evidence type="ECO:0000313" key="3">
    <source>
        <dbReference type="Proteomes" id="UP001231616"/>
    </source>
</evidence>
<sequence length="140" mass="15307">MKKMLLGACMLGACLSWPLHAETVVIVVHPSNTADISTDELSRLYLGRTRTFSNGESAVPINLAENQPMRTVFDEKALSRSSAQLKAYWSKLVFTGKGSPPQEADTVDEMVKLVATNPSIIGYVPESAADDRVRIALRLE</sequence>
<keyword evidence="1" id="KW-0732">Signal</keyword>
<gene>
    <name evidence="2" type="ORF">Q3O60_16035</name>
</gene>
<organism evidence="2 3">
    <name type="scientific">Alkalimonas collagenimarina</name>
    <dbReference type="NCBI Taxonomy" id="400390"/>
    <lineage>
        <taxon>Bacteria</taxon>
        <taxon>Pseudomonadati</taxon>
        <taxon>Pseudomonadota</taxon>
        <taxon>Gammaproteobacteria</taxon>
        <taxon>Alkalimonas</taxon>
    </lineage>
</organism>
<feature type="signal peptide" evidence="1">
    <location>
        <begin position="1"/>
        <end position="21"/>
    </location>
</feature>
<feature type="chain" id="PRO_5045762589" evidence="1">
    <location>
        <begin position="22"/>
        <end position="140"/>
    </location>
</feature>
<accession>A0ABT9H331</accession>
<proteinExistence type="predicted"/>
<protein>
    <submittedName>
        <fullName evidence="2">Phosphate ABC transporter substrate-binding protein</fullName>
    </submittedName>
</protein>
<comment type="caution">
    <text evidence="2">The sequence shown here is derived from an EMBL/GenBank/DDBJ whole genome shotgun (WGS) entry which is preliminary data.</text>
</comment>
<name>A0ABT9H331_9GAMM</name>
<dbReference type="RefSeq" id="WP_305894947.1">
    <property type="nucleotide sequence ID" value="NZ_JAUZVZ010000030.1"/>
</dbReference>
<evidence type="ECO:0000313" key="2">
    <source>
        <dbReference type="EMBL" id="MDP4537697.1"/>
    </source>
</evidence>